<dbReference type="PROSITE" id="PS51192">
    <property type="entry name" value="HELICASE_ATP_BIND_1"/>
    <property type="match status" value="1"/>
</dbReference>
<name>A0A975BTS9_9BACT</name>
<dbReference type="InterPro" id="IPR027417">
    <property type="entry name" value="P-loop_NTPase"/>
</dbReference>
<organism evidence="8 9">
    <name type="scientific">Desulfonema magnum</name>
    <dbReference type="NCBI Taxonomy" id="45655"/>
    <lineage>
        <taxon>Bacteria</taxon>
        <taxon>Pseudomonadati</taxon>
        <taxon>Thermodesulfobacteriota</taxon>
        <taxon>Desulfobacteria</taxon>
        <taxon>Desulfobacterales</taxon>
        <taxon>Desulfococcaceae</taxon>
        <taxon>Desulfonema</taxon>
    </lineage>
</organism>
<dbReference type="InterPro" id="IPR040699">
    <property type="entry name" value="XPB_DRD"/>
</dbReference>
<evidence type="ECO:0000256" key="4">
    <source>
        <dbReference type="ARBA" id="ARBA00022840"/>
    </source>
</evidence>
<dbReference type="Gene3D" id="3.40.50.300">
    <property type="entry name" value="P-loop containing nucleotide triphosphate hydrolases"/>
    <property type="match status" value="2"/>
</dbReference>
<feature type="domain" description="Helicase C-terminal" evidence="7">
    <location>
        <begin position="382"/>
        <end position="512"/>
    </location>
</feature>
<dbReference type="Proteomes" id="UP000663722">
    <property type="component" value="Chromosome"/>
</dbReference>
<dbReference type="PANTHER" id="PTHR11274:SF0">
    <property type="entry name" value="GENERAL TRANSCRIPTION AND DNA REPAIR FACTOR IIH HELICASE SUBUNIT XPB"/>
    <property type="match status" value="1"/>
</dbReference>
<dbReference type="GO" id="GO:0016787">
    <property type="term" value="F:hydrolase activity"/>
    <property type="evidence" value="ECO:0007669"/>
    <property type="project" value="UniProtKB-KW"/>
</dbReference>
<dbReference type="GO" id="GO:0004386">
    <property type="term" value="F:helicase activity"/>
    <property type="evidence" value="ECO:0007669"/>
    <property type="project" value="UniProtKB-KW"/>
</dbReference>
<dbReference type="SMART" id="SM00487">
    <property type="entry name" value="DEXDc"/>
    <property type="match status" value="1"/>
</dbReference>
<feature type="region of interest" description="Disordered" evidence="5">
    <location>
        <begin position="254"/>
        <end position="274"/>
    </location>
</feature>
<dbReference type="SMART" id="SM00490">
    <property type="entry name" value="HELICc"/>
    <property type="match status" value="1"/>
</dbReference>
<dbReference type="InterPro" id="IPR014001">
    <property type="entry name" value="Helicase_ATP-bd"/>
</dbReference>
<gene>
    <name evidence="8" type="ORF">dnm_076000</name>
</gene>
<keyword evidence="4" id="KW-0067">ATP-binding</keyword>
<dbReference type="RefSeq" id="WP_207679273.1">
    <property type="nucleotide sequence ID" value="NZ_CP061800.1"/>
</dbReference>
<evidence type="ECO:0000256" key="2">
    <source>
        <dbReference type="ARBA" id="ARBA00022801"/>
    </source>
</evidence>
<keyword evidence="1" id="KW-0547">Nucleotide-binding</keyword>
<keyword evidence="9" id="KW-1185">Reference proteome</keyword>
<keyword evidence="3 8" id="KW-0347">Helicase</keyword>
<dbReference type="Pfam" id="PF18458">
    <property type="entry name" value="XPB_DRD"/>
    <property type="match status" value="1"/>
</dbReference>
<dbReference type="GO" id="GO:0005524">
    <property type="term" value="F:ATP binding"/>
    <property type="evidence" value="ECO:0007669"/>
    <property type="project" value="UniProtKB-KW"/>
</dbReference>
<protein>
    <submittedName>
        <fullName evidence="8">ATP-dependent helicase</fullName>
    </submittedName>
</protein>
<evidence type="ECO:0000256" key="1">
    <source>
        <dbReference type="ARBA" id="ARBA00022741"/>
    </source>
</evidence>
<evidence type="ECO:0000259" key="6">
    <source>
        <dbReference type="PROSITE" id="PS51192"/>
    </source>
</evidence>
<dbReference type="PANTHER" id="PTHR11274">
    <property type="entry name" value="RAD25/XP-B DNA REPAIR HELICASE"/>
    <property type="match status" value="1"/>
</dbReference>
<feature type="region of interest" description="Disordered" evidence="5">
    <location>
        <begin position="15"/>
        <end position="40"/>
    </location>
</feature>
<dbReference type="GO" id="GO:0003677">
    <property type="term" value="F:DNA binding"/>
    <property type="evidence" value="ECO:0007669"/>
    <property type="project" value="InterPro"/>
</dbReference>
<evidence type="ECO:0000256" key="3">
    <source>
        <dbReference type="ARBA" id="ARBA00022806"/>
    </source>
</evidence>
<reference evidence="8" key="1">
    <citation type="journal article" date="2021" name="Microb. Physiol.">
        <title>Proteogenomic Insights into the Physiology of Marine, Sulfate-Reducing, Filamentous Desulfonema limicola and Desulfonema magnum.</title>
        <authorList>
            <person name="Schnaars V."/>
            <person name="Wohlbrand L."/>
            <person name="Scheve S."/>
            <person name="Hinrichs C."/>
            <person name="Reinhardt R."/>
            <person name="Rabus R."/>
        </authorList>
    </citation>
    <scope>NUCLEOTIDE SEQUENCE</scope>
    <source>
        <strain evidence="8">4be13</strain>
    </source>
</reference>
<dbReference type="InterPro" id="IPR050615">
    <property type="entry name" value="ATP-dep_DNA_Helicase"/>
</dbReference>
<sequence>MPGCHDQITRIREKTRKLSPGRSYAEDAGQHALPIESSPRARFDGGTIVLDNVPRHVSPPEPFRWHQGKWRCPAFHYRAVRAWFREQGIRDIIPRWQKLTLCFRNDRTPHAYQNEALNTWLGDGCRGSVILPTGAGKTLVALKAVAQTEVSTLVIVPTIDLLHQWYACLENAFGDSAGTIGVWYGLEKEIRPLTVTTYHSAWANADMLGDKFKLLIFDEIHHLPAPSWHEIALMCAAPFRLGLTATYPEAERGFKNSGRSDGVHEPQARFGSGSDSSALLDEIVGPVLYRKFIDELTGKQLAEYRTQRIRVSLYEDEQAVYDAAHEIYMGYVREARLPARYGPGWWDEFTRRSAYDAQARRAKVAELKLKEIVHQARAKLDILDQLLREHRTQQMIIFTAHNRFAYRISRGHLIPAITHQTKAAERKSVLDNFRAGICQAVVTTRVLNEGIDVPAAKIAVVLGGNAGAREYVQRLGRVLRKQGNTEAVLYEVIARKTVDEGIARRRKSYPKK</sequence>
<dbReference type="CDD" id="cd17926">
    <property type="entry name" value="DEXHc_RE"/>
    <property type="match status" value="1"/>
</dbReference>
<evidence type="ECO:0000313" key="8">
    <source>
        <dbReference type="EMBL" id="QTA91531.1"/>
    </source>
</evidence>
<dbReference type="Pfam" id="PF00271">
    <property type="entry name" value="Helicase_C"/>
    <property type="match status" value="1"/>
</dbReference>
<accession>A0A975BTS9</accession>
<dbReference type="Pfam" id="PF04851">
    <property type="entry name" value="ResIII"/>
    <property type="match status" value="1"/>
</dbReference>
<evidence type="ECO:0000256" key="5">
    <source>
        <dbReference type="SAM" id="MobiDB-lite"/>
    </source>
</evidence>
<keyword evidence="2" id="KW-0378">Hydrolase</keyword>
<proteinExistence type="predicted"/>
<dbReference type="SUPFAM" id="SSF52540">
    <property type="entry name" value="P-loop containing nucleoside triphosphate hydrolases"/>
    <property type="match status" value="1"/>
</dbReference>
<feature type="domain" description="Helicase ATP-binding" evidence="6">
    <location>
        <begin position="118"/>
        <end position="265"/>
    </location>
</feature>
<dbReference type="Gene3D" id="3.40.1170.30">
    <property type="match status" value="1"/>
</dbReference>
<evidence type="ECO:0000259" key="7">
    <source>
        <dbReference type="PROSITE" id="PS51194"/>
    </source>
</evidence>
<dbReference type="InterPro" id="IPR006935">
    <property type="entry name" value="Helicase/UvrB_N"/>
</dbReference>
<dbReference type="AlphaFoldDB" id="A0A975BTS9"/>
<dbReference type="PROSITE" id="PS51194">
    <property type="entry name" value="HELICASE_CTER"/>
    <property type="match status" value="1"/>
</dbReference>
<dbReference type="KEGG" id="dmm:dnm_076000"/>
<dbReference type="EMBL" id="CP061800">
    <property type="protein sequence ID" value="QTA91531.1"/>
    <property type="molecule type" value="Genomic_DNA"/>
</dbReference>
<evidence type="ECO:0000313" key="9">
    <source>
        <dbReference type="Proteomes" id="UP000663722"/>
    </source>
</evidence>
<dbReference type="InterPro" id="IPR001650">
    <property type="entry name" value="Helicase_C-like"/>
</dbReference>